<comment type="caution">
    <text evidence="2">The sequence shown here is derived from an EMBL/GenBank/DDBJ whole genome shotgun (WGS) entry which is preliminary data.</text>
</comment>
<feature type="region of interest" description="Disordered" evidence="1">
    <location>
        <begin position="94"/>
        <end position="214"/>
    </location>
</feature>
<proteinExistence type="predicted"/>
<keyword evidence="3" id="KW-1185">Reference proteome</keyword>
<sequence length="500" mass="54717">MSMQELTDDQLDGLFRKSAEEFEPTFDPAAWQAMQSKLDAHDGTTGQTAFLGKLLRWGLPGLLLILSGVTWYALENVPSKPTAGSVAAVQRNATGSGTSLVRPSTDQRSAPAAKTASVAEQQTDYTQRSPAGSPQSTRKNQPIDQPVTTATSGERQPQSSSRLPTNEVANRTASGRQPANVATVSPSRRVNEDRSATQNTVRRPRTNRQPTDALLGQYVRSRLPENLGVGTAIRSERIDASAGGSTSLPTASSVSERASLPTVNALAIRPMQWPHLTLSTEQVEPVTAPVVVRSTSAAPLQKGLSIRAVVSPDLSGIGLRNFSKPGTNVGLMLEYRMARRWSGQIGILHSTKIYRANGDAYEWPPYNVFGPEPATVDGRCNMLDIPINLRYDLIVRPRPNGSVARWFVSGGVTSYVMLREDYKYNYKNPNNPHIKYRDWSTKTGPYGLSQLNMSVGYEHPFSQRLSGQLEPFIKAPLRGIGVYKYNLLSTGAFLSIRYRL</sequence>
<accession>I2GTD8</accession>
<dbReference type="eggNOG" id="COG3266">
    <property type="taxonomic scope" value="Bacteria"/>
</dbReference>
<dbReference type="STRING" id="1185876.BN8_06573"/>
<feature type="compositionally biased region" description="Polar residues" evidence="1">
    <location>
        <begin position="94"/>
        <end position="108"/>
    </location>
</feature>
<evidence type="ECO:0000256" key="1">
    <source>
        <dbReference type="SAM" id="MobiDB-lite"/>
    </source>
</evidence>
<organism evidence="2 3">
    <name type="scientific">Fibrisoma limi BUZ 3</name>
    <dbReference type="NCBI Taxonomy" id="1185876"/>
    <lineage>
        <taxon>Bacteria</taxon>
        <taxon>Pseudomonadati</taxon>
        <taxon>Bacteroidota</taxon>
        <taxon>Cytophagia</taxon>
        <taxon>Cytophagales</taxon>
        <taxon>Spirosomataceae</taxon>
        <taxon>Fibrisoma</taxon>
    </lineage>
</organism>
<protein>
    <recommendedName>
        <fullName evidence="4">Outer membrane protein beta-barrel domain-containing protein</fullName>
    </recommendedName>
</protein>
<dbReference type="EMBL" id="CAIT01000010">
    <property type="protein sequence ID" value="CCH57167.1"/>
    <property type="molecule type" value="Genomic_DNA"/>
</dbReference>
<reference evidence="2 3" key="1">
    <citation type="journal article" date="2012" name="J. Bacteriol.">
        <title>Genome Sequence of the Filamentous Bacterium Fibrisoma limi BUZ 3T.</title>
        <authorList>
            <person name="Filippini M."/>
            <person name="Qi W."/>
            <person name="Jaenicke S."/>
            <person name="Goesmann A."/>
            <person name="Smits T.H."/>
            <person name="Bagheri H.C."/>
        </authorList>
    </citation>
    <scope>NUCLEOTIDE SEQUENCE [LARGE SCALE GENOMIC DNA]</scope>
    <source>
        <strain evidence="3">BUZ 3T</strain>
    </source>
</reference>
<evidence type="ECO:0000313" key="3">
    <source>
        <dbReference type="Proteomes" id="UP000009309"/>
    </source>
</evidence>
<gene>
    <name evidence="2" type="ORF">BN8_06573</name>
</gene>
<evidence type="ECO:0008006" key="4">
    <source>
        <dbReference type="Google" id="ProtNLM"/>
    </source>
</evidence>
<feature type="compositionally biased region" description="Polar residues" evidence="1">
    <location>
        <begin position="118"/>
        <end position="188"/>
    </location>
</feature>
<evidence type="ECO:0000313" key="2">
    <source>
        <dbReference type="EMBL" id="CCH57167.1"/>
    </source>
</evidence>
<dbReference type="AlphaFoldDB" id="I2GTD8"/>
<name>I2GTD8_9BACT</name>
<dbReference type="Proteomes" id="UP000009309">
    <property type="component" value="Unassembled WGS sequence"/>
</dbReference>